<evidence type="ECO:0000259" key="11">
    <source>
        <dbReference type="Pfam" id="PF19310"/>
    </source>
</evidence>
<dbReference type="OrthoDB" id="534666at2759"/>
<dbReference type="InterPro" id="IPR001567">
    <property type="entry name" value="Pept_M3A_M3B_dom"/>
</dbReference>
<evidence type="ECO:0000259" key="10">
    <source>
        <dbReference type="Pfam" id="PF01432"/>
    </source>
</evidence>
<dbReference type="Pfam" id="PF01432">
    <property type="entry name" value="Peptidase_M3"/>
    <property type="match status" value="1"/>
</dbReference>
<comment type="similarity">
    <text evidence="1 9">Belongs to the peptidase M3 family.</text>
</comment>
<keyword evidence="2 9" id="KW-0645">Protease</keyword>
<dbReference type="AlphaFoldDB" id="A0A9W8BBK7"/>
<dbReference type="Pfam" id="PF19310">
    <property type="entry name" value="TOP_N"/>
    <property type="match status" value="1"/>
</dbReference>
<name>A0A9W8BBK7_9FUNG</name>
<protein>
    <recommendedName>
        <fullName evidence="8">oligopeptidase A</fullName>
        <ecNumber evidence="8">3.4.24.70</ecNumber>
    </recommendedName>
</protein>
<evidence type="ECO:0000256" key="5">
    <source>
        <dbReference type="ARBA" id="ARBA00022833"/>
    </source>
</evidence>
<comment type="catalytic activity">
    <reaction evidence="7">
        <text>Hydrolysis of oligopeptides, with broad specificity. Gly or Ala commonly occur as P1 or P1' residues, but more distant residues are also important, as is shown by the fact that Z-Gly-Pro-Gly-|-Gly-Pro-Ala is cleaved, but not Z-(Gly)(5).</text>
        <dbReference type="EC" id="3.4.24.70"/>
    </reaction>
</comment>
<evidence type="ECO:0000256" key="2">
    <source>
        <dbReference type="ARBA" id="ARBA00022670"/>
    </source>
</evidence>
<dbReference type="Gene3D" id="1.10.1370.40">
    <property type="match status" value="1"/>
</dbReference>
<dbReference type="InterPro" id="IPR024079">
    <property type="entry name" value="MetalloPept_cat_dom_sf"/>
</dbReference>
<accession>A0A9W8BBK7</accession>
<evidence type="ECO:0000313" key="12">
    <source>
        <dbReference type="EMBL" id="KAJ1984632.1"/>
    </source>
</evidence>
<keyword evidence="5 9" id="KW-0862">Zinc</keyword>
<evidence type="ECO:0000256" key="9">
    <source>
        <dbReference type="RuleBase" id="RU003435"/>
    </source>
</evidence>
<dbReference type="FunFam" id="3.40.390.10:FF:000009">
    <property type="entry name" value="Oligopeptidase A"/>
    <property type="match status" value="1"/>
</dbReference>
<dbReference type="EC" id="3.4.24.70" evidence="8"/>
<organism evidence="12 13">
    <name type="scientific">Dimargaris verticillata</name>
    <dbReference type="NCBI Taxonomy" id="2761393"/>
    <lineage>
        <taxon>Eukaryota</taxon>
        <taxon>Fungi</taxon>
        <taxon>Fungi incertae sedis</taxon>
        <taxon>Zoopagomycota</taxon>
        <taxon>Kickxellomycotina</taxon>
        <taxon>Dimargaritomycetes</taxon>
        <taxon>Dimargaritales</taxon>
        <taxon>Dimargaritaceae</taxon>
        <taxon>Dimargaris</taxon>
    </lineage>
</organism>
<gene>
    <name evidence="12" type="ORF">H4R34_000535</name>
</gene>
<keyword evidence="6 9" id="KW-0482">Metalloprotease</keyword>
<dbReference type="PANTHER" id="PTHR11804:SF83">
    <property type="entry name" value="LD37516P"/>
    <property type="match status" value="1"/>
</dbReference>
<evidence type="ECO:0000313" key="13">
    <source>
        <dbReference type="Proteomes" id="UP001151582"/>
    </source>
</evidence>
<proteinExistence type="inferred from homology"/>
<sequence>MATQAFRQSASNRQRSDLDNCWAGGSMLRGLGQHEVRTLVTEATYRPLVSPNEQQKYAFLDVTSEFPRFDQLNPADIEPALDLLLTRIDKEFSQREKALSPTWAGTFGQVEDLMMALEKAFGLVVHLHNVRNSPEVRAALQAIQPRVVEINLRIQQSNALYDALAQLRQTSTEFDALTAVQQRVLDKQILAMKLSGVSLQPGSAPHRRFTEIAQRLSSLSNTFSNHVLDATKAFQLLVTDKQRLDGCSSQLLSLLARNAQSQGHPEATADHGPWLVTLDFPVYGPFMQTCADRELRHQAYHAFITRASQGEVDNTTPMQEILQLRQESARLLGYTSYAELSLQSKMAPSVDAVNQLLETLHEAAWPCARREHATLTQFAHDHLAFDGPIQPWDLAYVGEQYKKQQLQFTDDQFAQYFPFPKVLQGMFSLVEQLFAVRVEEVHQVGALTPSIWNSEVRLFRVQDATSGQTLAYFYGDFYSRPAEKNGGAWADICTTRNFDPQSQSYRVPIAYLVCNQTAPLPGEPSLMKFRDVLTLFHEFGHCLQHMLTTVNEPQASGLNGIEWDFVEVASQFMENFCYEPQWLALIAEHYQTKVPMPPAMVKALQHERTFLQGLATLRQLHFGMVDMALHQNYGRSTPSAAVQTPFDVDQRIAERTTLLPRDPNNRALCSFSHIFAGGYAAGYYSYKWSEVYSADAYAAVTQAKPTAHSPTNATDMCQRYRNTVLSLGGGTAPRDIWQQFVGRPHADVSALIRQSGLARP</sequence>
<dbReference type="GO" id="GO:0004222">
    <property type="term" value="F:metalloendopeptidase activity"/>
    <property type="evidence" value="ECO:0007669"/>
    <property type="project" value="UniProtKB-EC"/>
</dbReference>
<dbReference type="Proteomes" id="UP001151582">
    <property type="component" value="Unassembled WGS sequence"/>
</dbReference>
<dbReference type="Gene3D" id="3.40.390.10">
    <property type="entry name" value="Collagenase (Catalytic Domain)"/>
    <property type="match status" value="1"/>
</dbReference>
<keyword evidence="3 9" id="KW-0479">Metal-binding</keyword>
<keyword evidence="4 9" id="KW-0378">Hydrolase</keyword>
<evidence type="ECO:0000256" key="4">
    <source>
        <dbReference type="ARBA" id="ARBA00022801"/>
    </source>
</evidence>
<dbReference type="InterPro" id="IPR034005">
    <property type="entry name" value="M3A_DCP"/>
</dbReference>
<dbReference type="GO" id="GO:0006508">
    <property type="term" value="P:proteolysis"/>
    <property type="evidence" value="ECO:0007669"/>
    <property type="project" value="UniProtKB-KW"/>
</dbReference>
<dbReference type="GO" id="GO:0046872">
    <property type="term" value="F:metal ion binding"/>
    <property type="evidence" value="ECO:0007669"/>
    <property type="project" value="UniProtKB-UniRule"/>
</dbReference>
<comment type="caution">
    <text evidence="12">The sequence shown here is derived from an EMBL/GenBank/DDBJ whole genome shotgun (WGS) entry which is preliminary data.</text>
</comment>
<evidence type="ECO:0000256" key="8">
    <source>
        <dbReference type="ARBA" id="ARBA00026100"/>
    </source>
</evidence>
<feature type="domain" description="Peptidase M3A/M3B catalytic" evidence="10">
    <location>
        <begin position="286"/>
        <end position="745"/>
    </location>
</feature>
<keyword evidence="13" id="KW-1185">Reference proteome</keyword>
<dbReference type="GO" id="GO:0005829">
    <property type="term" value="C:cytosol"/>
    <property type="evidence" value="ECO:0007669"/>
    <property type="project" value="UniProtKB-ARBA"/>
</dbReference>
<dbReference type="PANTHER" id="PTHR11804">
    <property type="entry name" value="PROTEASE M3 THIMET OLIGOPEPTIDASE-RELATED"/>
    <property type="match status" value="1"/>
</dbReference>
<dbReference type="Gene3D" id="1.10.1370.10">
    <property type="entry name" value="Neurolysin, domain 3"/>
    <property type="match status" value="1"/>
</dbReference>
<reference evidence="12" key="1">
    <citation type="submission" date="2022-07" db="EMBL/GenBank/DDBJ databases">
        <title>Phylogenomic reconstructions and comparative analyses of Kickxellomycotina fungi.</title>
        <authorList>
            <person name="Reynolds N.K."/>
            <person name="Stajich J.E."/>
            <person name="Barry K."/>
            <person name="Grigoriev I.V."/>
            <person name="Crous P."/>
            <person name="Smith M.E."/>
        </authorList>
    </citation>
    <scope>NUCLEOTIDE SEQUENCE</scope>
    <source>
        <strain evidence="12">RSA 567</strain>
    </source>
</reference>
<feature type="domain" description="Oligopeptidase A N-terminal" evidence="11">
    <location>
        <begin position="83"/>
        <end position="200"/>
    </location>
</feature>
<dbReference type="SUPFAM" id="SSF55486">
    <property type="entry name" value="Metalloproteases ('zincins'), catalytic domain"/>
    <property type="match status" value="1"/>
</dbReference>
<dbReference type="InterPro" id="IPR024077">
    <property type="entry name" value="Neurolysin/TOP_dom2"/>
</dbReference>
<dbReference type="CDD" id="cd06456">
    <property type="entry name" value="M3A_DCP"/>
    <property type="match status" value="1"/>
</dbReference>
<comment type="cofactor">
    <cofactor evidence="9">
        <name>Zn(2+)</name>
        <dbReference type="ChEBI" id="CHEBI:29105"/>
    </cofactor>
    <text evidence="9">Binds 1 zinc ion.</text>
</comment>
<dbReference type="GO" id="GO:0006518">
    <property type="term" value="P:peptide metabolic process"/>
    <property type="evidence" value="ECO:0007669"/>
    <property type="project" value="TreeGrafter"/>
</dbReference>
<evidence type="ECO:0000256" key="6">
    <source>
        <dbReference type="ARBA" id="ARBA00023049"/>
    </source>
</evidence>
<evidence type="ECO:0000256" key="1">
    <source>
        <dbReference type="ARBA" id="ARBA00006040"/>
    </source>
</evidence>
<dbReference type="InterPro" id="IPR045090">
    <property type="entry name" value="Pept_M3A_M3B"/>
</dbReference>
<evidence type="ECO:0000256" key="7">
    <source>
        <dbReference type="ARBA" id="ARBA00024603"/>
    </source>
</evidence>
<dbReference type="InterPro" id="IPR045666">
    <property type="entry name" value="OpdA_N"/>
</dbReference>
<dbReference type="EMBL" id="JANBQB010000014">
    <property type="protein sequence ID" value="KAJ1984632.1"/>
    <property type="molecule type" value="Genomic_DNA"/>
</dbReference>
<evidence type="ECO:0000256" key="3">
    <source>
        <dbReference type="ARBA" id="ARBA00022723"/>
    </source>
</evidence>